<keyword evidence="4" id="KW-1003">Cell membrane</keyword>
<comment type="subcellular location">
    <subcellularLocation>
        <location evidence="1">Cell membrane</location>
        <topology evidence="1">Multi-pass membrane protein</topology>
    </subcellularLocation>
</comment>
<dbReference type="KEGG" id="fpf:DCC35_18120"/>
<keyword evidence="2" id="KW-0813">Transport</keyword>
<evidence type="ECO:0000313" key="11">
    <source>
        <dbReference type="EMBL" id="QCK16510.1"/>
    </source>
</evidence>
<evidence type="ECO:0000256" key="6">
    <source>
        <dbReference type="ARBA" id="ARBA00022989"/>
    </source>
</evidence>
<evidence type="ECO:0000256" key="9">
    <source>
        <dbReference type="ARBA" id="ARBA00031636"/>
    </source>
</evidence>
<evidence type="ECO:0000256" key="10">
    <source>
        <dbReference type="SAM" id="Phobius"/>
    </source>
</evidence>
<dbReference type="EMBL" id="CP028923">
    <property type="protein sequence ID" value="QCK16510.1"/>
    <property type="molecule type" value="Genomic_DNA"/>
</dbReference>
<evidence type="ECO:0000313" key="12">
    <source>
        <dbReference type="Proteomes" id="UP000298616"/>
    </source>
</evidence>
<protein>
    <recommendedName>
        <fullName evidence="9">Multidrug-efflux transporter</fullName>
    </recommendedName>
</protein>
<dbReference type="Pfam" id="PF01554">
    <property type="entry name" value="MatE"/>
    <property type="match status" value="2"/>
</dbReference>
<feature type="transmembrane region" description="Helical" evidence="10">
    <location>
        <begin position="191"/>
        <end position="211"/>
    </location>
</feature>
<dbReference type="InterPro" id="IPR048279">
    <property type="entry name" value="MdtK-like"/>
</dbReference>
<keyword evidence="5 10" id="KW-0812">Transmembrane</keyword>
<evidence type="ECO:0000256" key="1">
    <source>
        <dbReference type="ARBA" id="ARBA00004651"/>
    </source>
</evidence>
<dbReference type="CDD" id="cd13131">
    <property type="entry name" value="MATE_NorM_like"/>
    <property type="match status" value="1"/>
</dbReference>
<feature type="transmembrane region" description="Helical" evidence="10">
    <location>
        <begin position="388"/>
        <end position="408"/>
    </location>
</feature>
<dbReference type="GO" id="GO:0006811">
    <property type="term" value="P:monoatomic ion transport"/>
    <property type="evidence" value="ECO:0007669"/>
    <property type="project" value="UniProtKB-KW"/>
</dbReference>
<dbReference type="PIRSF" id="PIRSF006603">
    <property type="entry name" value="DinF"/>
    <property type="match status" value="1"/>
</dbReference>
<organism evidence="11 12">
    <name type="scientific">Mangrovivirga cuniculi</name>
    <dbReference type="NCBI Taxonomy" id="2715131"/>
    <lineage>
        <taxon>Bacteria</taxon>
        <taxon>Pseudomonadati</taxon>
        <taxon>Bacteroidota</taxon>
        <taxon>Cytophagia</taxon>
        <taxon>Cytophagales</taxon>
        <taxon>Mangrovivirgaceae</taxon>
        <taxon>Mangrovivirga</taxon>
    </lineage>
</organism>
<dbReference type="PANTHER" id="PTHR43298:SF2">
    <property type="entry name" value="FMN_FAD EXPORTER YEEO-RELATED"/>
    <property type="match status" value="1"/>
</dbReference>
<evidence type="ECO:0000256" key="2">
    <source>
        <dbReference type="ARBA" id="ARBA00022448"/>
    </source>
</evidence>
<feature type="transmembrane region" description="Helical" evidence="10">
    <location>
        <begin position="47"/>
        <end position="74"/>
    </location>
</feature>
<feature type="transmembrane region" description="Helical" evidence="10">
    <location>
        <begin position="244"/>
        <end position="264"/>
    </location>
</feature>
<evidence type="ECO:0000256" key="4">
    <source>
        <dbReference type="ARBA" id="ARBA00022475"/>
    </source>
</evidence>
<dbReference type="GO" id="GO:0005886">
    <property type="term" value="C:plasma membrane"/>
    <property type="evidence" value="ECO:0007669"/>
    <property type="project" value="UniProtKB-SubCell"/>
</dbReference>
<feature type="transmembrane region" description="Helical" evidence="10">
    <location>
        <begin position="355"/>
        <end position="376"/>
    </location>
</feature>
<keyword evidence="6 10" id="KW-1133">Transmembrane helix</keyword>
<evidence type="ECO:0000256" key="7">
    <source>
        <dbReference type="ARBA" id="ARBA00023065"/>
    </source>
</evidence>
<dbReference type="NCBIfam" id="TIGR00797">
    <property type="entry name" value="matE"/>
    <property type="match status" value="1"/>
</dbReference>
<dbReference type="GO" id="GO:0042910">
    <property type="term" value="F:xenobiotic transmembrane transporter activity"/>
    <property type="evidence" value="ECO:0007669"/>
    <property type="project" value="InterPro"/>
</dbReference>
<dbReference type="InterPro" id="IPR002528">
    <property type="entry name" value="MATE_fam"/>
</dbReference>
<accession>A0A4D7JSN5</accession>
<evidence type="ECO:0000256" key="3">
    <source>
        <dbReference type="ARBA" id="ARBA00022449"/>
    </source>
</evidence>
<feature type="transmembrane region" description="Helical" evidence="10">
    <location>
        <begin position="316"/>
        <end position="335"/>
    </location>
</feature>
<sequence>MNYFEHFKINFNLAVPVMISQLGHIMVNVADSAMVGQLGKTPLAGSALAGSIFSLAMTFGIGLSIGVTPFVAAADGEKNYKRLGGLLYNGMIVGIGGGLLLCLLVFAVFPALPYFNQPPEVVTIAKPYLAVIGFSLIPLMLFQILRQFVEGLAFTREAMVIILLSNVLNIILNYIFIFGKLGMPAMGLLGAGYSTLISRVVMMLAIWFFVAKNKRFNIHRRFALRARFKTETIKEILRVGLPGGIQYTFEVGAFALAVIMMGWLGKVEQAAHQVAISLASVSYMMASGLSAAATIRVGNQLGKKDFPTLKKAAHTLFAMGLVFMGICGLFFALASQWLPTLFIDDPEVISLASNLIIVAAVFQLSDGLQVVCLGALRGLTDVKIPTIITMLAYWVFGLPVSWLFGFKLGYGAEGIWYGLLIGLTIAGVLSLIRFEWYTNAVVKRNSYRVES</sequence>
<keyword evidence="12" id="KW-1185">Reference proteome</keyword>
<feature type="transmembrane region" description="Helical" evidence="10">
    <location>
        <begin position="128"/>
        <end position="146"/>
    </location>
</feature>
<dbReference type="GO" id="GO:0015297">
    <property type="term" value="F:antiporter activity"/>
    <property type="evidence" value="ECO:0007669"/>
    <property type="project" value="UniProtKB-KW"/>
</dbReference>
<reference evidence="11 12" key="1">
    <citation type="submission" date="2018-04" db="EMBL/GenBank/DDBJ databases">
        <title>Complete genome uncultured novel isolate.</title>
        <authorList>
            <person name="Merlino G."/>
        </authorList>
    </citation>
    <scope>NUCLEOTIDE SEQUENCE [LARGE SCALE GENOMIC DNA]</scope>
    <source>
        <strain evidence="12">R1DC9</strain>
    </source>
</reference>
<proteinExistence type="predicted"/>
<dbReference type="PANTHER" id="PTHR43298">
    <property type="entry name" value="MULTIDRUG RESISTANCE PROTEIN NORM-RELATED"/>
    <property type="match status" value="1"/>
</dbReference>
<keyword evidence="7" id="KW-0406">Ion transport</keyword>
<gene>
    <name evidence="11" type="ORF">DCC35_18120</name>
</gene>
<dbReference type="Proteomes" id="UP000298616">
    <property type="component" value="Chromosome"/>
</dbReference>
<dbReference type="RefSeq" id="WP_137092099.1">
    <property type="nucleotide sequence ID" value="NZ_CP028923.1"/>
</dbReference>
<feature type="transmembrane region" description="Helical" evidence="10">
    <location>
        <begin position="86"/>
        <end position="108"/>
    </location>
</feature>
<feature type="transmembrane region" description="Helical" evidence="10">
    <location>
        <begin position="414"/>
        <end position="434"/>
    </location>
</feature>
<keyword evidence="3" id="KW-0050">Antiport</keyword>
<feature type="transmembrane region" description="Helical" evidence="10">
    <location>
        <begin position="270"/>
        <end position="295"/>
    </location>
</feature>
<evidence type="ECO:0000256" key="8">
    <source>
        <dbReference type="ARBA" id="ARBA00023136"/>
    </source>
</evidence>
<evidence type="ECO:0000256" key="5">
    <source>
        <dbReference type="ARBA" id="ARBA00022692"/>
    </source>
</evidence>
<name>A0A4D7JSN5_9BACT</name>
<dbReference type="OrthoDB" id="9780160at2"/>
<keyword evidence="8 10" id="KW-0472">Membrane</keyword>
<feature type="transmembrane region" description="Helical" evidence="10">
    <location>
        <begin position="158"/>
        <end position="179"/>
    </location>
</feature>
<dbReference type="InterPro" id="IPR050222">
    <property type="entry name" value="MATE_MdtK"/>
</dbReference>
<dbReference type="AlphaFoldDB" id="A0A4D7JSN5"/>
<feature type="transmembrane region" description="Helical" evidence="10">
    <location>
        <begin position="9"/>
        <end position="27"/>
    </location>
</feature>